<protein>
    <submittedName>
        <fullName evidence="2">KAP P-loop domain protein</fullName>
    </submittedName>
</protein>
<organism evidence="2 3">
    <name type="scientific">Methanococcus voltae (strain ATCC BAA-1334 / A3)</name>
    <dbReference type="NCBI Taxonomy" id="456320"/>
    <lineage>
        <taxon>Archaea</taxon>
        <taxon>Methanobacteriati</taxon>
        <taxon>Methanobacteriota</taxon>
        <taxon>Methanomada group</taxon>
        <taxon>Methanococci</taxon>
        <taxon>Methanococcales</taxon>
        <taxon>Methanococcaceae</taxon>
        <taxon>Methanococcus</taxon>
    </lineage>
</organism>
<dbReference type="OrthoDB" id="146963at2157"/>
<accession>D7DS59</accession>
<dbReference type="InterPro" id="IPR052754">
    <property type="entry name" value="NTPase_KAP_P-loop"/>
</dbReference>
<dbReference type="Pfam" id="PF07693">
    <property type="entry name" value="KAP_NTPase"/>
    <property type="match status" value="1"/>
</dbReference>
<sequence length="767" mass="90381">MGTYNSAIISSAKRRKLKNTSSVLSRYKIDLNNSDDLAVQEQNDYIKISKDRELEKYEDLHVSRQKLVDLLADAIINIENDDNSTVIGVTGEWGCGKTSIFNAMKKIFSENEKAKNEITTMDFNPWYFENEYSLISAFFEKMYQTIIKVSDHKKVILEDVGFITNLLGKLVGNGWSVLSGDDVYRNISKENEEKFENFKKYGSEDHDIFILRDKLSNYLKELDKKIVIFIDDLDRLTGEQIKLMFKLIKCIADFPNIVYILGYDKKIVSKALADVQCSPEHEYVEEGRKRILNNKLGAEYIKKIIQVEYSVPELSKNELIRDFLEKIIENNKELQQYDYEELIYSFEILKTLRNQRDFNRLHNMFSFEYGIVKEEINPFEFLGLSILKYNYSKIYKLISEYTYYMDNRKNSQSNYEVPQYKEYVEKINKLLIEVEDEEYKEILKNFMGILIPNSIEQNTIPKNLLLQERNYVFRTYDFGESKDILNIKNMGKYFKLNHYTKPKEDIIHILSSKDTLNSFKKLNKELKDNKINIDEGNTFSNIVVKLANNSSELNYVPSPNYRGLMELLLNPKYCDNVNPLKTKMIVDTVYKLSEINFNALYTILDNNLQDNQDKNTLPNEVTIKLICKLHTKQPNISTESITQLNNLKNKFVKILEDYELSTNDDIVYIMEVLQMVNSTKVQNKFTNLSRELTIEYIIRYVNQNYDIRNNGYYNKKILSEDARNFDNMCVFFKNGLPKTHIKNWLDDDNNKNEKEYKIISEIYNKIK</sequence>
<dbReference type="SUPFAM" id="SSF52540">
    <property type="entry name" value="P-loop containing nucleoside triphosphate hydrolases"/>
    <property type="match status" value="1"/>
</dbReference>
<dbReference type="PANTHER" id="PTHR22674:SF6">
    <property type="entry name" value="NTPASE KAP FAMILY P-LOOP DOMAIN-CONTAINING PROTEIN 1"/>
    <property type="match status" value="1"/>
</dbReference>
<dbReference type="eggNOG" id="arCOG10127">
    <property type="taxonomic scope" value="Archaea"/>
</dbReference>
<dbReference type="Gene3D" id="3.40.50.300">
    <property type="entry name" value="P-loop containing nucleotide triphosphate hydrolases"/>
    <property type="match status" value="1"/>
</dbReference>
<evidence type="ECO:0000259" key="1">
    <source>
        <dbReference type="Pfam" id="PF07693"/>
    </source>
</evidence>
<dbReference type="PANTHER" id="PTHR22674">
    <property type="entry name" value="NTPASE, KAP FAMILY P-LOOP DOMAIN-CONTAINING 1"/>
    <property type="match status" value="1"/>
</dbReference>
<keyword evidence="3" id="KW-1185">Reference proteome</keyword>
<dbReference type="AlphaFoldDB" id="D7DS59"/>
<evidence type="ECO:0000313" key="2">
    <source>
        <dbReference type="EMBL" id="ADI35969.1"/>
    </source>
</evidence>
<dbReference type="InterPro" id="IPR011646">
    <property type="entry name" value="KAP_P-loop"/>
</dbReference>
<gene>
    <name evidence="2" type="ordered locus">Mvol_0309</name>
</gene>
<dbReference type="InterPro" id="IPR027417">
    <property type="entry name" value="P-loop_NTPase"/>
</dbReference>
<dbReference type="HOGENOM" id="CLU_363956_0_0_2"/>
<dbReference type="EMBL" id="CP002057">
    <property type="protein sequence ID" value="ADI35969.1"/>
    <property type="molecule type" value="Genomic_DNA"/>
</dbReference>
<dbReference type="InParanoid" id="D7DS59"/>
<dbReference type="Proteomes" id="UP000007722">
    <property type="component" value="Chromosome"/>
</dbReference>
<name>D7DS59_METV3</name>
<reference evidence="2 3" key="1">
    <citation type="submission" date="2010-05" db="EMBL/GenBank/DDBJ databases">
        <title>Complete sequence of Methanococcus voltae A3.</title>
        <authorList>
            <consortium name="US DOE Joint Genome Institute"/>
            <person name="Lucas S."/>
            <person name="Copeland A."/>
            <person name="Lapidus A."/>
            <person name="Cheng J.-F."/>
            <person name="Bruce D."/>
            <person name="Goodwin L."/>
            <person name="Pitluck S."/>
            <person name="Lowry S."/>
            <person name="Clum A."/>
            <person name="Land M."/>
            <person name="Hauser L."/>
            <person name="Kyrpides N."/>
            <person name="Mikhailova N."/>
            <person name="Whitman W.B."/>
            <person name="Woyke T."/>
        </authorList>
    </citation>
    <scope>NUCLEOTIDE SEQUENCE [LARGE SCALE GENOMIC DNA]</scope>
    <source>
        <strain evidence="3">ATCC BAA-1334 / A3</strain>
    </source>
</reference>
<dbReference type="KEGG" id="mvo:Mvol_0309"/>
<feature type="domain" description="KAP NTPase" evidence="1">
    <location>
        <begin position="67"/>
        <end position="367"/>
    </location>
</feature>
<evidence type="ECO:0000313" key="3">
    <source>
        <dbReference type="Proteomes" id="UP000007722"/>
    </source>
</evidence>
<proteinExistence type="predicted"/>